<dbReference type="EMBL" id="MU864351">
    <property type="protein sequence ID" value="KAK4193248.1"/>
    <property type="molecule type" value="Genomic_DNA"/>
</dbReference>
<evidence type="ECO:0000313" key="3">
    <source>
        <dbReference type="Proteomes" id="UP001302126"/>
    </source>
</evidence>
<dbReference type="Gene3D" id="3.90.950.10">
    <property type="match status" value="1"/>
</dbReference>
<gene>
    <name evidence="2" type="ORF">QBC35DRAFT_481009</name>
</gene>
<dbReference type="SUPFAM" id="SSF52972">
    <property type="entry name" value="ITPase-like"/>
    <property type="match status" value="1"/>
</dbReference>
<dbReference type="Proteomes" id="UP001302126">
    <property type="component" value="Unassembled WGS sequence"/>
</dbReference>
<accession>A0AAN6X373</accession>
<reference evidence="2" key="2">
    <citation type="submission" date="2023-05" db="EMBL/GenBank/DDBJ databases">
        <authorList>
            <consortium name="Lawrence Berkeley National Laboratory"/>
            <person name="Steindorff A."/>
            <person name="Hensen N."/>
            <person name="Bonometti L."/>
            <person name="Westerberg I."/>
            <person name="Brannstrom I.O."/>
            <person name="Guillou S."/>
            <person name="Cros-Aarteil S."/>
            <person name="Calhoun S."/>
            <person name="Haridas S."/>
            <person name="Kuo A."/>
            <person name="Mondo S."/>
            <person name="Pangilinan J."/>
            <person name="Riley R."/>
            <person name="Labutti K."/>
            <person name="Andreopoulos B."/>
            <person name="Lipzen A."/>
            <person name="Chen C."/>
            <person name="Yanf M."/>
            <person name="Daum C."/>
            <person name="Ng V."/>
            <person name="Clum A."/>
            <person name="Ohm R."/>
            <person name="Martin F."/>
            <person name="Silar P."/>
            <person name="Natvig D."/>
            <person name="Lalanne C."/>
            <person name="Gautier V."/>
            <person name="Ament-Velasquez S.L."/>
            <person name="Kruys A."/>
            <person name="Hutchinson M.I."/>
            <person name="Powell A.J."/>
            <person name="Barry K."/>
            <person name="Miller A.N."/>
            <person name="Grigoriev I.V."/>
            <person name="Debuchy R."/>
            <person name="Gladieux P."/>
            <person name="Thoren M.H."/>
            <person name="Johannesson H."/>
        </authorList>
    </citation>
    <scope>NUCLEOTIDE SEQUENCE</scope>
    <source>
        <strain evidence="2">PSN309</strain>
    </source>
</reference>
<organism evidence="2 3">
    <name type="scientific">Podospora australis</name>
    <dbReference type="NCBI Taxonomy" id="1536484"/>
    <lineage>
        <taxon>Eukaryota</taxon>
        <taxon>Fungi</taxon>
        <taxon>Dikarya</taxon>
        <taxon>Ascomycota</taxon>
        <taxon>Pezizomycotina</taxon>
        <taxon>Sordariomycetes</taxon>
        <taxon>Sordariomycetidae</taxon>
        <taxon>Sordariales</taxon>
        <taxon>Podosporaceae</taxon>
        <taxon>Podospora</taxon>
    </lineage>
</organism>
<sequence>MASTTSQDTQPAPPPSKSNLVNLSLPRDHNLLKQRIVPRPKDEDLKLIIPDFDPLPKISVTGETDPSKILLGIPTKNVGKVSLIQNHVTSSPYAHGKQISTLPIPADSEAGEQPYNSAGLLGAHIRIRNCLAKLTPSDYRGFEVIMVAAVENFIWLDADRKKGVDYGVVMFYNAVTGALRTGISKGVEVPEAYLEEAQRYGFEDEEDGKGKKEKEKGKVTVGEVIAANTGLDKADWHLSLAGVSRYDLLREEMEGMEIPW</sequence>
<protein>
    <submittedName>
        <fullName evidence="2">Uncharacterized protein</fullName>
    </submittedName>
</protein>
<proteinExistence type="predicted"/>
<keyword evidence="3" id="KW-1185">Reference proteome</keyword>
<name>A0AAN6X373_9PEZI</name>
<feature type="region of interest" description="Disordered" evidence="1">
    <location>
        <begin position="1"/>
        <end position="23"/>
    </location>
</feature>
<dbReference type="InterPro" id="IPR029001">
    <property type="entry name" value="ITPase-like_fam"/>
</dbReference>
<comment type="caution">
    <text evidence="2">The sequence shown here is derived from an EMBL/GenBank/DDBJ whole genome shotgun (WGS) entry which is preliminary data.</text>
</comment>
<evidence type="ECO:0000256" key="1">
    <source>
        <dbReference type="SAM" id="MobiDB-lite"/>
    </source>
</evidence>
<feature type="compositionally biased region" description="Polar residues" evidence="1">
    <location>
        <begin position="1"/>
        <end position="10"/>
    </location>
</feature>
<dbReference type="AlphaFoldDB" id="A0AAN6X373"/>
<reference evidence="2" key="1">
    <citation type="journal article" date="2023" name="Mol. Phylogenet. Evol.">
        <title>Genome-scale phylogeny and comparative genomics of the fungal order Sordariales.</title>
        <authorList>
            <person name="Hensen N."/>
            <person name="Bonometti L."/>
            <person name="Westerberg I."/>
            <person name="Brannstrom I.O."/>
            <person name="Guillou S."/>
            <person name="Cros-Aarteil S."/>
            <person name="Calhoun S."/>
            <person name="Haridas S."/>
            <person name="Kuo A."/>
            <person name="Mondo S."/>
            <person name="Pangilinan J."/>
            <person name="Riley R."/>
            <person name="LaButti K."/>
            <person name="Andreopoulos B."/>
            <person name="Lipzen A."/>
            <person name="Chen C."/>
            <person name="Yan M."/>
            <person name="Daum C."/>
            <person name="Ng V."/>
            <person name="Clum A."/>
            <person name="Steindorff A."/>
            <person name="Ohm R.A."/>
            <person name="Martin F."/>
            <person name="Silar P."/>
            <person name="Natvig D.O."/>
            <person name="Lalanne C."/>
            <person name="Gautier V."/>
            <person name="Ament-Velasquez S.L."/>
            <person name="Kruys A."/>
            <person name="Hutchinson M.I."/>
            <person name="Powell A.J."/>
            <person name="Barry K."/>
            <person name="Miller A.N."/>
            <person name="Grigoriev I.V."/>
            <person name="Debuchy R."/>
            <person name="Gladieux P."/>
            <person name="Hiltunen Thoren M."/>
            <person name="Johannesson H."/>
        </authorList>
    </citation>
    <scope>NUCLEOTIDE SEQUENCE</scope>
    <source>
        <strain evidence="2">PSN309</strain>
    </source>
</reference>
<evidence type="ECO:0000313" key="2">
    <source>
        <dbReference type="EMBL" id="KAK4193248.1"/>
    </source>
</evidence>